<dbReference type="AlphaFoldDB" id="A0A1Q9LSC6"/>
<organism evidence="8 9">
    <name type="scientific">Actinokineospora bangkokensis</name>
    <dbReference type="NCBI Taxonomy" id="1193682"/>
    <lineage>
        <taxon>Bacteria</taxon>
        <taxon>Bacillati</taxon>
        <taxon>Actinomycetota</taxon>
        <taxon>Actinomycetes</taxon>
        <taxon>Pseudonocardiales</taxon>
        <taxon>Pseudonocardiaceae</taxon>
        <taxon>Actinokineospora</taxon>
    </lineage>
</organism>
<feature type="region of interest" description="Disordered" evidence="7">
    <location>
        <begin position="477"/>
        <end position="510"/>
    </location>
</feature>
<keyword evidence="3 6" id="KW-0560">Oxidoreductase</keyword>
<protein>
    <recommendedName>
        <fullName evidence="6">Dioxygenase</fullName>
        <ecNumber evidence="6">1.13.11.-</ecNumber>
    </recommendedName>
</protein>
<dbReference type="Pfam" id="PF03055">
    <property type="entry name" value="RPE65"/>
    <property type="match status" value="1"/>
</dbReference>
<evidence type="ECO:0000256" key="6">
    <source>
        <dbReference type="RuleBase" id="RU364048"/>
    </source>
</evidence>
<dbReference type="RefSeq" id="WP_075973143.1">
    <property type="nucleotide sequence ID" value="NZ_MKQR01000005.1"/>
</dbReference>
<dbReference type="EMBL" id="MKQR01000005">
    <property type="protein sequence ID" value="OLR94913.1"/>
    <property type="molecule type" value="Genomic_DNA"/>
</dbReference>
<accession>A0A1Q9LSC6</accession>
<keyword evidence="6" id="KW-0223">Dioxygenase</keyword>
<comment type="cofactor">
    <cofactor evidence="5 6">
        <name>Fe(2+)</name>
        <dbReference type="ChEBI" id="CHEBI:29033"/>
    </cofactor>
    <text evidence="5 6">Binds 1 Fe(2+) ion per subunit.</text>
</comment>
<evidence type="ECO:0000256" key="3">
    <source>
        <dbReference type="ARBA" id="ARBA00023002"/>
    </source>
</evidence>
<dbReference type="Proteomes" id="UP000186040">
    <property type="component" value="Unassembled WGS sequence"/>
</dbReference>
<evidence type="ECO:0000313" key="8">
    <source>
        <dbReference type="EMBL" id="OLR94913.1"/>
    </source>
</evidence>
<proteinExistence type="inferred from homology"/>
<evidence type="ECO:0000256" key="1">
    <source>
        <dbReference type="ARBA" id="ARBA00006787"/>
    </source>
</evidence>
<dbReference type="STRING" id="1193682.BJP25_08010"/>
<keyword evidence="2 5" id="KW-0479">Metal-binding</keyword>
<evidence type="ECO:0000256" key="7">
    <source>
        <dbReference type="SAM" id="MobiDB-lite"/>
    </source>
</evidence>
<dbReference type="OrthoDB" id="6636843at2"/>
<evidence type="ECO:0000256" key="5">
    <source>
        <dbReference type="PIRSR" id="PIRSR604294-1"/>
    </source>
</evidence>
<comment type="similarity">
    <text evidence="1 6">Belongs to the carotenoid oxygenase family.</text>
</comment>
<comment type="caution">
    <text evidence="8">The sequence shown here is derived from an EMBL/GenBank/DDBJ whole genome shotgun (WGS) entry which is preliminary data.</text>
</comment>
<reference evidence="8 9" key="1">
    <citation type="submission" date="2016-10" db="EMBL/GenBank/DDBJ databases">
        <title>The Draft Genome Sequence of Actinokineospora bangkokensis 44EHWT reveals the biosynthetic pathway of antifungal compounds Thailandins with unusual extender unit butylmalonyl-CoA.</title>
        <authorList>
            <person name="Greule A."/>
            <person name="Intra B."/>
            <person name="Flemming S."/>
            <person name="Rommel M.G."/>
            <person name="Panbangred W."/>
            <person name="Bechthold A."/>
        </authorList>
    </citation>
    <scope>NUCLEOTIDE SEQUENCE [LARGE SCALE GENOMIC DNA]</scope>
    <source>
        <strain evidence="8 9">44EHW</strain>
    </source>
</reference>
<dbReference type="PANTHER" id="PTHR10543:SF89">
    <property type="entry name" value="CAROTENOID 9,10(9',10')-CLEAVAGE DIOXYGENASE 1"/>
    <property type="match status" value="1"/>
</dbReference>
<evidence type="ECO:0000256" key="2">
    <source>
        <dbReference type="ARBA" id="ARBA00022723"/>
    </source>
</evidence>
<dbReference type="EC" id="1.13.11.-" evidence="6"/>
<sequence>MDVEVLGRVLTTLPEDDDHPYRTGPWRPQSVERAVADCEVVGEIPADLDGVYLRNTENPVHPALTGYHPFDGDGMVHVVGFRDGKAFYRNRFVRTEGFLAEQDAGKSLWAGLAEPPEVALREDGWGARGRMKDASSTDVVVHAGVALTSFYQCGDLYRLDPLTLETLGRSDWQGRFPAEGVSAHPKVDPSGDLLFFNYGKQAPYLHYGVLDQDDRLVHYTGVELPGPRLPHDMAFTENHVVLNDPPLFWKPELLAQGAHVARFHPDVPLRLGVLPKRGDGAEVRWFEAEPTFVLHFTNAYEDGDEIVVEGFHQGDPEGRGGHFPGDPAYARMARMLSLDGMQTRLHRWRLNLVTGRVTEQRQTDSITEFGMVNPRYAGRGHRYTYASTGEPGWFLFNGFVKHDLLTGAEEHHRYGDGVFGSETAVAPRVGARAEDDAYLITMTTDMREDRSECLVFDTARISDGPVARVRLPERVSSGTHSTWAAGDELPGWRTAEDPAAALGLGGPTPP</sequence>
<dbReference type="PANTHER" id="PTHR10543">
    <property type="entry name" value="BETA-CAROTENE DIOXYGENASE"/>
    <property type="match status" value="1"/>
</dbReference>
<dbReference type="InterPro" id="IPR004294">
    <property type="entry name" value="Carotenoid_Oase"/>
</dbReference>
<feature type="binding site" evidence="5">
    <location>
        <position position="231"/>
    </location>
    <ligand>
        <name>Fe cation</name>
        <dbReference type="ChEBI" id="CHEBI:24875"/>
        <note>catalytic</note>
    </ligand>
</feature>
<evidence type="ECO:0000313" key="9">
    <source>
        <dbReference type="Proteomes" id="UP000186040"/>
    </source>
</evidence>
<evidence type="ECO:0000256" key="4">
    <source>
        <dbReference type="ARBA" id="ARBA00023004"/>
    </source>
</evidence>
<gene>
    <name evidence="8" type="ORF">BJP25_08010</name>
</gene>
<feature type="binding site" evidence="5">
    <location>
        <position position="295"/>
    </location>
    <ligand>
        <name>Fe cation</name>
        <dbReference type="ChEBI" id="CHEBI:24875"/>
        <note>catalytic</note>
    </ligand>
</feature>
<keyword evidence="9" id="KW-1185">Reference proteome</keyword>
<dbReference type="GO" id="GO:0046872">
    <property type="term" value="F:metal ion binding"/>
    <property type="evidence" value="ECO:0007669"/>
    <property type="project" value="UniProtKB-KW"/>
</dbReference>
<dbReference type="GO" id="GO:0016121">
    <property type="term" value="P:carotene catabolic process"/>
    <property type="evidence" value="ECO:0007669"/>
    <property type="project" value="TreeGrafter"/>
</dbReference>
<keyword evidence="4 5" id="KW-0408">Iron</keyword>
<feature type="binding site" evidence="5">
    <location>
        <position position="480"/>
    </location>
    <ligand>
        <name>Fe cation</name>
        <dbReference type="ChEBI" id="CHEBI:24875"/>
        <note>catalytic</note>
    </ligand>
</feature>
<dbReference type="GO" id="GO:0010436">
    <property type="term" value="F:carotenoid dioxygenase activity"/>
    <property type="evidence" value="ECO:0007669"/>
    <property type="project" value="TreeGrafter"/>
</dbReference>
<name>A0A1Q9LSC6_9PSEU</name>
<feature type="binding site" evidence="5">
    <location>
        <position position="184"/>
    </location>
    <ligand>
        <name>Fe cation</name>
        <dbReference type="ChEBI" id="CHEBI:24875"/>
        <note>catalytic</note>
    </ligand>
</feature>